<keyword evidence="6 15" id="KW-0812">Transmembrane</keyword>
<dbReference type="Gene3D" id="3.40.50.1000">
    <property type="entry name" value="HAD superfamily/HAD-like"/>
    <property type="match status" value="1"/>
</dbReference>
<keyword evidence="11" id="KW-1278">Translocase</keyword>
<gene>
    <name evidence="17" type="ORF">KDW03_04935</name>
</gene>
<evidence type="ECO:0000256" key="3">
    <source>
        <dbReference type="ARBA" id="ARBA00022448"/>
    </source>
</evidence>
<sequence length="535" mass="57768">MGRLLALGAKEAHRVRGDSVEDVDVRQLMVDDVVLVKPGEKIPSDGIIVEGESAVDESLVTGESLPVEKHVGDSVIGGTVNRDGVLLVRITRVGETTFLAQVVKLVEEAQASRVPIQKLADKVTAVFVPLVLLLSLVAFGVWFLFPQVMRGFIEGIVVWLPWHFPHGRLEMAMFASLATLVIACPCALGLATPTALMVGMGQAALEGILFRRGETLERLKEGNIFVFDKTGTLTKGSPRVVAFRGESLLADVALTLESVSHHPLAKAISAFFSSRGARTLLAEKIVSVSGRGMKGVIEGQEAFGGSLAFLEAFGVNIPPQLELETFLEQGTMVVGFALGKRFLGYVVLADEVREDASLLIRRLSAEGIRTVLLSGDLLSVVNSLAKEVGVDEAYGRLLPEEKLAMIRRFQKEGKKVVMVGDGINDAPALRQADVGIARGTGTDIALEAGDVVLTGHSLLLILRAREISLATFRTIRRNLFWAFGYNLLALPLALMGVMHPVVAEVAMALSSLSVVGSSLWLRYRLLKRKEKSLFF</sequence>
<dbReference type="SUPFAM" id="SSF56784">
    <property type="entry name" value="HAD-like"/>
    <property type="match status" value="1"/>
</dbReference>
<dbReference type="FunFam" id="2.70.150.10:FF:000020">
    <property type="entry name" value="Copper-exporting P-type ATPase A"/>
    <property type="match status" value="1"/>
</dbReference>
<dbReference type="KEGG" id="taqu:KDW03_04935"/>
<dbReference type="InterPro" id="IPR036412">
    <property type="entry name" value="HAD-like_sf"/>
</dbReference>
<dbReference type="GO" id="GO:0005886">
    <property type="term" value="C:plasma membrane"/>
    <property type="evidence" value="ECO:0007669"/>
    <property type="project" value="UniProtKB-SubCell"/>
</dbReference>
<keyword evidence="12 15" id="KW-1133">Transmembrane helix</keyword>
<keyword evidence="8 15" id="KW-0547">Nucleotide-binding</keyword>
<dbReference type="Pfam" id="PF00702">
    <property type="entry name" value="Hydrolase"/>
    <property type="match status" value="1"/>
</dbReference>
<evidence type="ECO:0000256" key="7">
    <source>
        <dbReference type="ARBA" id="ARBA00022723"/>
    </source>
</evidence>
<keyword evidence="14 15" id="KW-0472">Membrane</keyword>
<keyword evidence="9 15" id="KW-0067">ATP-binding</keyword>
<keyword evidence="18" id="KW-1185">Reference proteome</keyword>
<keyword evidence="7 15" id="KW-0479">Metal-binding</keyword>
<dbReference type="GO" id="GO:0060003">
    <property type="term" value="P:copper ion export"/>
    <property type="evidence" value="ECO:0007669"/>
    <property type="project" value="UniProtKB-ARBA"/>
</dbReference>
<dbReference type="GO" id="GO:0055070">
    <property type="term" value="P:copper ion homeostasis"/>
    <property type="evidence" value="ECO:0007669"/>
    <property type="project" value="TreeGrafter"/>
</dbReference>
<keyword evidence="3" id="KW-0813">Transport</keyword>
<dbReference type="NCBIfam" id="TIGR01494">
    <property type="entry name" value="ATPase_P-type"/>
    <property type="match status" value="2"/>
</dbReference>
<feature type="transmembrane region" description="Helical" evidence="15">
    <location>
        <begin position="505"/>
        <end position="523"/>
    </location>
</feature>
<dbReference type="AlphaFoldDB" id="A0AAX3BGA0"/>
<evidence type="ECO:0000256" key="10">
    <source>
        <dbReference type="ARBA" id="ARBA00022842"/>
    </source>
</evidence>
<reference evidence="17" key="2">
    <citation type="submission" date="2022-06" db="EMBL/GenBank/DDBJ databases">
        <title>Thermospira aquatica gen. nov., sp. nov.</title>
        <authorList>
            <person name="Ben Ali Gam Z."/>
            <person name="Labat M."/>
        </authorList>
    </citation>
    <scope>NUCLEOTIDE SEQUENCE</scope>
    <source>
        <strain evidence="17">F1F22</strain>
    </source>
</reference>
<dbReference type="GO" id="GO:0016887">
    <property type="term" value="F:ATP hydrolysis activity"/>
    <property type="evidence" value="ECO:0007669"/>
    <property type="project" value="InterPro"/>
</dbReference>
<evidence type="ECO:0000256" key="4">
    <source>
        <dbReference type="ARBA" id="ARBA00022475"/>
    </source>
</evidence>
<dbReference type="PANTHER" id="PTHR43520">
    <property type="entry name" value="ATP7, ISOFORM B"/>
    <property type="match status" value="1"/>
</dbReference>
<evidence type="ECO:0000313" key="18">
    <source>
        <dbReference type="Proteomes" id="UP001056539"/>
    </source>
</evidence>
<comment type="similarity">
    <text evidence="2 15">Belongs to the cation transport ATPase (P-type) (TC 3.A.3) family. Type IB subfamily.</text>
</comment>
<dbReference type="GO" id="GO:0043682">
    <property type="term" value="F:P-type divalent copper transporter activity"/>
    <property type="evidence" value="ECO:0007669"/>
    <property type="project" value="TreeGrafter"/>
</dbReference>
<feature type="domain" description="P-type ATPase A" evidence="16">
    <location>
        <begin position="9"/>
        <end position="107"/>
    </location>
</feature>
<accession>A0AAX3BGA0</accession>
<keyword evidence="13" id="KW-0406">Ion transport</keyword>
<dbReference type="Proteomes" id="UP001056539">
    <property type="component" value="Chromosome"/>
</dbReference>
<dbReference type="PRINTS" id="PR00120">
    <property type="entry name" value="HATPASE"/>
</dbReference>
<dbReference type="Gene3D" id="3.40.1110.10">
    <property type="entry name" value="Calcium-transporting ATPase, cytoplasmic domain N"/>
    <property type="match status" value="1"/>
</dbReference>
<dbReference type="EMBL" id="CP073355">
    <property type="protein sequence ID" value="URA11368.1"/>
    <property type="molecule type" value="Genomic_DNA"/>
</dbReference>
<dbReference type="Gene3D" id="2.70.150.10">
    <property type="entry name" value="Calcium-transporting ATPase, cytoplasmic transduction domain A"/>
    <property type="match status" value="1"/>
</dbReference>
<evidence type="ECO:0000256" key="2">
    <source>
        <dbReference type="ARBA" id="ARBA00006024"/>
    </source>
</evidence>
<protein>
    <submittedName>
        <fullName evidence="17">Heavy metal translocating P-type ATPase</fullName>
    </submittedName>
</protein>
<feature type="transmembrane region" description="Helical" evidence="15">
    <location>
        <begin position="479"/>
        <end position="499"/>
    </location>
</feature>
<keyword evidence="5" id="KW-0597">Phosphoprotein</keyword>
<dbReference type="InterPro" id="IPR044492">
    <property type="entry name" value="P_typ_ATPase_HD_dom"/>
</dbReference>
<dbReference type="InterPro" id="IPR008250">
    <property type="entry name" value="ATPase_P-typ_transduc_dom_A_sf"/>
</dbReference>
<evidence type="ECO:0000256" key="13">
    <source>
        <dbReference type="ARBA" id="ARBA00023065"/>
    </source>
</evidence>
<dbReference type="PANTHER" id="PTHR43520:SF5">
    <property type="entry name" value="CATION-TRANSPORTING P-TYPE ATPASE-RELATED"/>
    <property type="match status" value="1"/>
</dbReference>
<dbReference type="InterPro" id="IPR018303">
    <property type="entry name" value="ATPase_P-typ_P_site"/>
</dbReference>
<proteinExistence type="inferred from homology"/>
<dbReference type="GO" id="GO:0005524">
    <property type="term" value="F:ATP binding"/>
    <property type="evidence" value="ECO:0007669"/>
    <property type="project" value="UniProtKB-UniRule"/>
</dbReference>
<feature type="transmembrane region" description="Helical" evidence="15">
    <location>
        <begin position="171"/>
        <end position="191"/>
    </location>
</feature>
<feature type="transmembrane region" description="Helical" evidence="15">
    <location>
        <begin position="123"/>
        <end position="145"/>
    </location>
</feature>
<reference evidence="17" key="1">
    <citation type="submission" date="2021-04" db="EMBL/GenBank/DDBJ databases">
        <authorList>
            <person name="Postec A."/>
        </authorList>
    </citation>
    <scope>NUCLEOTIDE SEQUENCE</scope>
    <source>
        <strain evidence="17">F1F22</strain>
    </source>
</reference>
<evidence type="ECO:0000256" key="5">
    <source>
        <dbReference type="ARBA" id="ARBA00022553"/>
    </source>
</evidence>
<dbReference type="Pfam" id="PF00122">
    <property type="entry name" value="E1-E2_ATPase"/>
    <property type="match status" value="1"/>
</dbReference>
<evidence type="ECO:0000256" key="1">
    <source>
        <dbReference type="ARBA" id="ARBA00004651"/>
    </source>
</evidence>
<keyword evidence="10" id="KW-0460">Magnesium</keyword>
<dbReference type="SUPFAM" id="SSF81665">
    <property type="entry name" value="Calcium ATPase, transmembrane domain M"/>
    <property type="match status" value="1"/>
</dbReference>
<comment type="subcellular location">
    <subcellularLocation>
        <location evidence="1">Cell membrane</location>
        <topology evidence="1">Multi-pass membrane protein</topology>
    </subcellularLocation>
</comment>
<dbReference type="SUPFAM" id="SSF81653">
    <property type="entry name" value="Calcium ATPase, transduction domain A"/>
    <property type="match status" value="1"/>
</dbReference>
<dbReference type="SFLD" id="SFLDG00002">
    <property type="entry name" value="C1.7:_P-type_atpase_like"/>
    <property type="match status" value="1"/>
</dbReference>
<dbReference type="RefSeq" id="WP_271436475.1">
    <property type="nucleotide sequence ID" value="NZ_CP073355.1"/>
</dbReference>
<dbReference type="InterPro" id="IPR023214">
    <property type="entry name" value="HAD_sf"/>
</dbReference>
<dbReference type="PROSITE" id="PS00154">
    <property type="entry name" value="ATPASE_E1_E2"/>
    <property type="match status" value="1"/>
</dbReference>
<dbReference type="GO" id="GO:0005507">
    <property type="term" value="F:copper ion binding"/>
    <property type="evidence" value="ECO:0007669"/>
    <property type="project" value="TreeGrafter"/>
</dbReference>
<dbReference type="PRINTS" id="PR00119">
    <property type="entry name" value="CATATPASE"/>
</dbReference>
<dbReference type="NCBIfam" id="TIGR01525">
    <property type="entry name" value="ATPase-IB_hvy"/>
    <property type="match status" value="1"/>
</dbReference>
<evidence type="ECO:0000313" key="17">
    <source>
        <dbReference type="EMBL" id="URA11368.1"/>
    </source>
</evidence>
<evidence type="ECO:0000256" key="15">
    <source>
        <dbReference type="RuleBase" id="RU362081"/>
    </source>
</evidence>
<evidence type="ECO:0000256" key="12">
    <source>
        <dbReference type="ARBA" id="ARBA00022989"/>
    </source>
</evidence>
<dbReference type="InterPro" id="IPR059000">
    <property type="entry name" value="ATPase_P-type_domA"/>
</dbReference>
<evidence type="ECO:0000256" key="6">
    <source>
        <dbReference type="ARBA" id="ARBA00022692"/>
    </source>
</evidence>
<dbReference type="InterPro" id="IPR023298">
    <property type="entry name" value="ATPase_P-typ_TM_dom_sf"/>
</dbReference>
<dbReference type="SFLD" id="SFLDF00027">
    <property type="entry name" value="p-type_atpase"/>
    <property type="match status" value="1"/>
</dbReference>
<dbReference type="InterPro" id="IPR027256">
    <property type="entry name" value="P-typ_ATPase_IB"/>
</dbReference>
<evidence type="ECO:0000256" key="8">
    <source>
        <dbReference type="ARBA" id="ARBA00022741"/>
    </source>
</evidence>
<evidence type="ECO:0000256" key="9">
    <source>
        <dbReference type="ARBA" id="ARBA00022840"/>
    </source>
</evidence>
<evidence type="ECO:0000259" key="16">
    <source>
        <dbReference type="Pfam" id="PF00122"/>
    </source>
</evidence>
<dbReference type="SFLD" id="SFLDS00003">
    <property type="entry name" value="Haloacid_Dehalogenase"/>
    <property type="match status" value="1"/>
</dbReference>
<evidence type="ECO:0000256" key="14">
    <source>
        <dbReference type="ARBA" id="ARBA00023136"/>
    </source>
</evidence>
<dbReference type="InterPro" id="IPR001757">
    <property type="entry name" value="P_typ_ATPase"/>
</dbReference>
<evidence type="ECO:0000256" key="11">
    <source>
        <dbReference type="ARBA" id="ARBA00022967"/>
    </source>
</evidence>
<dbReference type="InterPro" id="IPR023299">
    <property type="entry name" value="ATPase_P-typ_cyto_dom_N"/>
</dbReference>
<organism evidence="17 18">
    <name type="scientific">Thermospira aquatica</name>
    <dbReference type="NCBI Taxonomy" id="2828656"/>
    <lineage>
        <taxon>Bacteria</taxon>
        <taxon>Pseudomonadati</taxon>
        <taxon>Spirochaetota</taxon>
        <taxon>Spirochaetia</taxon>
        <taxon>Brevinematales</taxon>
        <taxon>Thermospiraceae</taxon>
        <taxon>Thermospira</taxon>
    </lineage>
</organism>
<keyword evidence="4 15" id="KW-1003">Cell membrane</keyword>
<name>A0AAX3BGA0_9SPIR</name>